<keyword evidence="2" id="KW-1185">Reference proteome</keyword>
<dbReference type="RefSeq" id="WP_386160127.1">
    <property type="nucleotide sequence ID" value="NZ_JBHMBS010000013.1"/>
</dbReference>
<protein>
    <submittedName>
        <fullName evidence="1">Malonate decarboxylase subunit alpha</fullName>
    </submittedName>
</protein>
<comment type="caution">
    <text evidence="1">The sequence shown here is derived from an EMBL/GenBank/DDBJ whole genome shotgun (WGS) entry which is preliminary data.</text>
</comment>
<sequence>MGGRRWHSRRWYPVGRDITERRVEEPRRDGLVALPEDLEVNVRGADRSLPTARGIEDLIAWSGDPHDPPVHLYDTPASLTDVWSGDL</sequence>
<dbReference type="EMBL" id="JBHMBS010000013">
    <property type="protein sequence ID" value="MFB9678895.1"/>
    <property type="molecule type" value="Genomic_DNA"/>
</dbReference>
<dbReference type="Proteomes" id="UP001589610">
    <property type="component" value="Unassembled WGS sequence"/>
</dbReference>
<proteinExistence type="predicted"/>
<organism evidence="1 2">
    <name type="scientific">Streptosporangium vulgare</name>
    <dbReference type="NCBI Taxonomy" id="46190"/>
    <lineage>
        <taxon>Bacteria</taxon>
        <taxon>Bacillati</taxon>
        <taxon>Actinomycetota</taxon>
        <taxon>Actinomycetes</taxon>
        <taxon>Streptosporangiales</taxon>
        <taxon>Streptosporangiaceae</taxon>
        <taxon>Streptosporangium</taxon>
    </lineage>
</organism>
<reference evidence="1 2" key="1">
    <citation type="submission" date="2024-09" db="EMBL/GenBank/DDBJ databases">
        <authorList>
            <person name="Sun Q."/>
            <person name="Mori K."/>
        </authorList>
    </citation>
    <scope>NUCLEOTIDE SEQUENCE [LARGE SCALE GENOMIC DNA]</scope>
    <source>
        <strain evidence="1 2">JCM 3028</strain>
    </source>
</reference>
<gene>
    <name evidence="1" type="ORF">ACFFRH_25730</name>
</gene>
<name>A0ABV5TLB2_9ACTN</name>
<dbReference type="Pfam" id="PF16957">
    <property type="entry name" value="Mal_decarbox_Al"/>
    <property type="match status" value="1"/>
</dbReference>
<evidence type="ECO:0000313" key="2">
    <source>
        <dbReference type="Proteomes" id="UP001589610"/>
    </source>
</evidence>
<accession>A0ABV5TLB2</accession>
<dbReference type="InterPro" id="IPR005777">
    <property type="entry name" value="MadA"/>
</dbReference>
<evidence type="ECO:0000313" key="1">
    <source>
        <dbReference type="EMBL" id="MFB9678895.1"/>
    </source>
</evidence>